<dbReference type="AlphaFoldDB" id="A0ABD3WQS2"/>
<gene>
    <name evidence="1" type="ORF">ACJMK2_033736</name>
</gene>
<proteinExistence type="predicted"/>
<comment type="caution">
    <text evidence="1">The sequence shown here is derived from an EMBL/GenBank/DDBJ whole genome shotgun (WGS) entry which is preliminary data.</text>
</comment>
<organism evidence="1 2">
    <name type="scientific">Sinanodonta woodiana</name>
    <name type="common">Chinese pond mussel</name>
    <name type="synonym">Anodonta woodiana</name>
    <dbReference type="NCBI Taxonomy" id="1069815"/>
    <lineage>
        <taxon>Eukaryota</taxon>
        <taxon>Metazoa</taxon>
        <taxon>Spiralia</taxon>
        <taxon>Lophotrochozoa</taxon>
        <taxon>Mollusca</taxon>
        <taxon>Bivalvia</taxon>
        <taxon>Autobranchia</taxon>
        <taxon>Heteroconchia</taxon>
        <taxon>Palaeoheterodonta</taxon>
        <taxon>Unionida</taxon>
        <taxon>Unionoidea</taxon>
        <taxon>Unionidae</taxon>
        <taxon>Unioninae</taxon>
        <taxon>Sinanodonta</taxon>
    </lineage>
</organism>
<feature type="non-terminal residue" evidence="1">
    <location>
        <position position="1"/>
    </location>
</feature>
<feature type="non-terminal residue" evidence="1">
    <location>
        <position position="143"/>
    </location>
</feature>
<name>A0ABD3WQS2_SINWO</name>
<dbReference type="Proteomes" id="UP001634394">
    <property type="component" value="Unassembled WGS sequence"/>
</dbReference>
<accession>A0ABD3WQS2</accession>
<protein>
    <submittedName>
        <fullName evidence="1">Uncharacterized protein</fullName>
    </submittedName>
</protein>
<keyword evidence="2" id="KW-1185">Reference proteome</keyword>
<evidence type="ECO:0000313" key="2">
    <source>
        <dbReference type="Proteomes" id="UP001634394"/>
    </source>
</evidence>
<sequence>SSKEKKQAIRRARSRIGKDGYKFAFKNSEHFVTWAFIESFLSSQTQYATKSVTAVGKEAVSQVATEAVGCDAMTTTLMETIGVGIDIYKLNKDRNKNKISEKDFQKRVCKKVTGAVGSIAGSTLGAAIGQVLIPIPGVGAMVG</sequence>
<evidence type="ECO:0000313" key="1">
    <source>
        <dbReference type="EMBL" id="KAL3875821.1"/>
    </source>
</evidence>
<dbReference type="EMBL" id="JBJQND010000005">
    <property type="protein sequence ID" value="KAL3875821.1"/>
    <property type="molecule type" value="Genomic_DNA"/>
</dbReference>
<reference evidence="1 2" key="1">
    <citation type="submission" date="2024-11" db="EMBL/GenBank/DDBJ databases">
        <title>Chromosome-level genome assembly of the freshwater bivalve Anodonta woodiana.</title>
        <authorList>
            <person name="Chen X."/>
        </authorList>
    </citation>
    <scope>NUCLEOTIDE SEQUENCE [LARGE SCALE GENOMIC DNA]</scope>
    <source>
        <strain evidence="1">MN2024</strain>
        <tissue evidence="1">Gills</tissue>
    </source>
</reference>
<dbReference type="Gene3D" id="3.90.1720.10">
    <property type="entry name" value="endopeptidase domain like (from Nostoc punctiforme)"/>
    <property type="match status" value="1"/>
</dbReference>